<evidence type="ECO:0000256" key="1">
    <source>
        <dbReference type="SAM" id="MobiDB-lite"/>
    </source>
</evidence>
<proteinExistence type="predicted"/>
<comment type="caution">
    <text evidence="3">The sequence shown here is derived from an EMBL/GenBank/DDBJ whole genome shotgun (WGS) entry which is preliminary data.</text>
</comment>
<dbReference type="EMBL" id="JAGFBR010000003">
    <property type="protein sequence ID" value="KAH0468824.1"/>
    <property type="molecule type" value="Genomic_DNA"/>
</dbReference>
<evidence type="ECO:0000313" key="4">
    <source>
        <dbReference type="Proteomes" id="UP000775213"/>
    </source>
</evidence>
<feature type="transmembrane region" description="Helical" evidence="2">
    <location>
        <begin position="257"/>
        <end position="290"/>
    </location>
</feature>
<feature type="transmembrane region" description="Helical" evidence="2">
    <location>
        <begin position="224"/>
        <end position="245"/>
    </location>
</feature>
<feature type="transmembrane region" description="Helical" evidence="2">
    <location>
        <begin position="171"/>
        <end position="196"/>
    </location>
</feature>
<keyword evidence="2" id="KW-1133">Transmembrane helix</keyword>
<feature type="transmembrane region" description="Helical" evidence="2">
    <location>
        <begin position="118"/>
        <end position="139"/>
    </location>
</feature>
<gene>
    <name evidence="3" type="ORF">IEQ34_002056</name>
</gene>
<dbReference type="PANTHER" id="PTHR33133:SF3">
    <property type="entry name" value="TRANSMEMBRANE PROTEIN"/>
    <property type="match status" value="1"/>
</dbReference>
<feature type="region of interest" description="Disordered" evidence="1">
    <location>
        <begin position="27"/>
        <end position="51"/>
    </location>
</feature>
<keyword evidence="4" id="KW-1185">Reference proteome</keyword>
<reference evidence="3 4" key="1">
    <citation type="journal article" date="2021" name="Hortic Res">
        <title>Chromosome-scale assembly of the Dendrobium chrysotoxum genome enhances the understanding of orchid evolution.</title>
        <authorList>
            <person name="Zhang Y."/>
            <person name="Zhang G.Q."/>
            <person name="Zhang D."/>
            <person name="Liu X.D."/>
            <person name="Xu X.Y."/>
            <person name="Sun W.H."/>
            <person name="Yu X."/>
            <person name="Zhu X."/>
            <person name="Wang Z.W."/>
            <person name="Zhao X."/>
            <person name="Zhong W.Y."/>
            <person name="Chen H."/>
            <person name="Yin W.L."/>
            <person name="Huang T."/>
            <person name="Niu S.C."/>
            <person name="Liu Z.J."/>
        </authorList>
    </citation>
    <scope>NUCLEOTIDE SEQUENCE [LARGE SCALE GENOMIC DNA]</scope>
    <source>
        <strain evidence="3">Lindl</strain>
    </source>
</reference>
<sequence>MEGLGGRRLKERGRSVVGRKQGEGFTVWGGEEVEPMAGGSGEGAGGCREEWGTWSDVRGKDEIGRESRTLPKTDGPSFIQYIGGEFSALLAHTREGMEKASNIIRSSMHSFFTSYDTFASIATVLILPLSASTLLFSALNPPPSSSTFLQLISFQKPHVLDIFYLKFLHTILPFLLTLPFTLTFLSLAKASIILAARKLNPYKQYSPPISSFLHLYRPLALAQLFNSFLILSTNAIFFLVMFLLFNVVESLGFGSRILNVMISAVGIIFYSMIIANVFVICNLASIVAAMENCRAHEAVIKACLLIRGRTVVALSLALPTNLCMAAIESVFQVRVMRPYYQNSQFDLSLMCEGLTITYMYSILIVLDIIITCCFYKFCKYELFSSCESLFDYDVELGEAEKSVFQV</sequence>
<keyword evidence="2" id="KW-0812">Transmembrane</keyword>
<feature type="transmembrane region" description="Helical" evidence="2">
    <location>
        <begin position="311"/>
        <end position="333"/>
    </location>
</feature>
<dbReference type="PANTHER" id="PTHR33133">
    <property type="entry name" value="OS08G0107100 PROTEIN-RELATED"/>
    <property type="match status" value="1"/>
</dbReference>
<dbReference type="Proteomes" id="UP000775213">
    <property type="component" value="Unassembled WGS sequence"/>
</dbReference>
<evidence type="ECO:0000256" key="2">
    <source>
        <dbReference type="SAM" id="Phobius"/>
    </source>
</evidence>
<accession>A0AAV7H4W3</accession>
<organism evidence="3 4">
    <name type="scientific">Dendrobium chrysotoxum</name>
    <name type="common">Orchid</name>
    <dbReference type="NCBI Taxonomy" id="161865"/>
    <lineage>
        <taxon>Eukaryota</taxon>
        <taxon>Viridiplantae</taxon>
        <taxon>Streptophyta</taxon>
        <taxon>Embryophyta</taxon>
        <taxon>Tracheophyta</taxon>
        <taxon>Spermatophyta</taxon>
        <taxon>Magnoliopsida</taxon>
        <taxon>Liliopsida</taxon>
        <taxon>Asparagales</taxon>
        <taxon>Orchidaceae</taxon>
        <taxon>Epidendroideae</taxon>
        <taxon>Malaxideae</taxon>
        <taxon>Dendrobiinae</taxon>
        <taxon>Dendrobium</taxon>
    </lineage>
</organism>
<name>A0AAV7H4W3_DENCH</name>
<protein>
    <submittedName>
        <fullName evidence="3">Uncharacterized protein</fullName>
    </submittedName>
</protein>
<feature type="transmembrane region" description="Helical" evidence="2">
    <location>
        <begin position="353"/>
        <end position="375"/>
    </location>
</feature>
<dbReference type="AlphaFoldDB" id="A0AAV7H4W3"/>
<evidence type="ECO:0000313" key="3">
    <source>
        <dbReference type="EMBL" id="KAH0468824.1"/>
    </source>
</evidence>
<keyword evidence="2" id="KW-0472">Membrane</keyword>